<protein>
    <submittedName>
        <fullName evidence="2">Uncharacterized protein</fullName>
    </submittedName>
</protein>
<dbReference type="Proteomes" id="UP000887580">
    <property type="component" value="Unplaced"/>
</dbReference>
<evidence type="ECO:0000313" key="2">
    <source>
        <dbReference type="WBParaSite" id="PS1159_v2.g9891.t1"/>
    </source>
</evidence>
<proteinExistence type="predicted"/>
<dbReference type="WBParaSite" id="PS1159_v2.g9891.t1">
    <property type="protein sequence ID" value="PS1159_v2.g9891.t1"/>
    <property type="gene ID" value="PS1159_v2.g9891"/>
</dbReference>
<name>A0AC35H0B8_9BILA</name>
<evidence type="ECO:0000313" key="1">
    <source>
        <dbReference type="Proteomes" id="UP000887580"/>
    </source>
</evidence>
<organism evidence="1 2">
    <name type="scientific">Panagrolaimus sp. PS1159</name>
    <dbReference type="NCBI Taxonomy" id="55785"/>
    <lineage>
        <taxon>Eukaryota</taxon>
        <taxon>Metazoa</taxon>
        <taxon>Ecdysozoa</taxon>
        <taxon>Nematoda</taxon>
        <taxon>Chromadorea</taxon>
        <taxon>Rhabditida</taxon>
        <taxon>Tylenchina</taxon>
        <taxon>Panagrolaimomorpha</taxon>
        <taxon>Panagrolaimoidea</taxon>
        <taxon>Panagrolaimidae</taxon>
        <taxon>Panagrolaimus</taxon>
    </lineage>
</organism>
<sequence>ISVQKLSDKNATILETWIPDQNAHQHEATISVDEEGFIAYQIKPILLPQIKNLPTWLTKNLKSGIPIIAFFENLSFICVHPDGKTEYEFLGFWNGEFGMDLYISFDKEEPKYCQKALEVARIKPNLVVSGKDFLPIF</sequence>
<reference evidence="2" key="1">
    <citation type="submission" date="2022-11" db="UniProtKB">
        <authorList>
            <consortium name="WormBaseParasite"/>
        </authorList>
    </citation>
    <scope>IDENTIFICATION</scope>
</reference>
<accession>A0AC35H0B8</accession>